<keyword evidence="3" id="KW-1003">Cell membrane</keyword>
<evidence type="ECO:0000256" key="2">
    <source>
        <dbReference type="ARBA" id="ARBA00022448"/>
    </source>
</evidence>
<dbReference type="Proteomes" id="UP000198639">
    <property type="component" value="Unassembled WGS sequence"/>
</dbReference>
<dbReference type="PROSITE" id="PS51318">
    <property type="entry name" value="TAT"/>
    <property type="match status" value="1"/>
</dbReference>
<dbReference type="SUPFAM" id="SSF53850">
    <property type="entry name" value="Periplasmic binding protein-like II"/>
    <property type="match status" value="1"/>
</dbReference>
<evidence type="ECO:0000256" key="1">
    <source>
        <dbReference type="ARBA" id="ARBA00004308"/>
    </source>
</evidence>
<dbReference type="EMBL" id="FOLD01000005">
    <property type="protein sequence ID" value="SFC32746.1"/>
    <property type="molecule type" value="Genomic_DNA"/>
</dbReference>
<organism evidence="8 9">
    <name type="scientific">Massilia yuzhufengensis</name>
    <dbReference type="NCBI Taxonomy" id="1164594"/>
    <lineage>
        <taxon>Bacteria</taxon>
        <taxon>Pseudomonadati</taxon>
        <taxon>Pseudomonadota</taxon>
        <taxon>Betaproteobacteria</taxon>
        <taxon>Burkholderiales</taxon>
        <taxon>Oxalobacteraceae</taxon>
        <taxon>Telluria group</taxon>
        <taxon>Massilia</taxon>
    </lineage>
</organism>
<dbReference type="PANTHER" id="PTHR30024">
    <property type="entry name" value="ALIPHATIC SULFONATES-BINDING PROTEIN-RELATED"/>
    <property type="match status" value="1"/>
</dbReference>
<proteinExistence type="inferred from homology"/>
<evidence type="ECO:0000256" key="5">
    <source>
        <dbReference type="ARBA" id="ARBA00023136"/>
    </source>
</evidence>
<dbReference type="Pfam" id="PF13379">
    <property type="entry name" value="NMT1_2"/>
    <property type="match status" value="1"/>
</dbReference>
<gene>
    <name evidence="8" type="ORF">SAMN05216204_105133</name>
</gene>
<protein>
    <submittedName>
        <fullName evidence="8">NitT/TauT family transport system substrate-binding protein</fullName>
    </submittedName>
</protein>
<dbReference type="Gene3D" id="3.40.190.10">
    <property type="entry name" value="Periplasmic binding protein-like II"/>
    <property type="match status" value="2"/>
</dbReference>
<accession>A0A1I1I957</accession>
<dbReference type="OrthoDB" id="9789215at2"/>
<dbReference type="InterPro" id="IPR006311">
    <property type="entry name" value="TAT_signal"/>
</dbReference>
<keyword evidence="9" id="KW-1185">Reference proteome</keyword>
<evidence type="ECO:0000256" key="6">
    <source>
        <dbReference type="ARBA" id="ARBA00024031"/>
    </source>
</evidence>
<evidence type="ECO:0000256" key="3">
    <source>
        <dbReference type="ARBA" id="ARBA00022475"/>
    </source>
</evidence>
<evidence type="ECO:0000313" key="8">
    <source>
        <dbReference type="EMBL" id="SFC32746.1"/>
    </source>
</evidence>
<keyword evidence="4" id="KW-0997">Cell inner membrane</keyword>
<comment type="subcellular location">
    <subcellularLocation>
        <location evidence="1">Endomembrane system</location>
    </subcellularLocation>
</comment>
<dbReference type="GO" id="GO:0012505">
    <property type="term" value="C:endomembrane system"/>
    <property type="evidence" value="ECO:0007669"/>
    <property type="project" value="UniProtKB-SubCell"/>
</dbReference>
<dbReference type="CDD" id="cd13553">
    <property type="entry name" value="PBP2_NrtA_CpmA_like"/>
    <property type="match status" value="1"/>
</dbReference>
<evidence type="ECO:0000256" key="7">
    <source>
        <dbReference type="SAM" id="SignalP"/>
    </source>
</evidence>
<dbReference type="PANTHER" id="PTHR30024:SF43">
    <property type="entry name" value="BLL4572 PROTEIN"/>
    <property type="match status" value="1"/>
</dbReference>
<evidence type="ECO:0000313" key="9">
    <source>
        <dbReference type="Proteomes" id="UP000198639"/>
    </source>
</evidence>
<dbReference type="RefSeq" id="WP_091872774.1">
    <property type="nucleotide sequence ID" value="NZ_FOLD01000005.1"/>
</dbReference>
<dbReference type="AlphaFoldDB" id="A0A1I1I957"/>
<comment type="similarity">
    <text evidence="6">Belongs to the CmpA/NrtA family.</text>
</comment>
<evidence type="ECO:0000256" key="4">
    <source>
        <dbReference type="ARBA" id="ARBA00022519"/>
    </source>
</evidence>
<feature type="chain" id="PRO_5011532034" evidence="7">
    <location>
        <begin position="29"/>
        <end position="338"/>
    </location>
</feature>
<keyword evidence="7" id="KW-0732">Signal</keyword>
<keyword evidence="2" id="KW-0813">Transport</keyword>
<keyword evidence="5" id="KW-0472">Membrane</keyword>
<sequence length="338" mass="37388">MHEHSTRRRQLIGGALALPLAGIGTARAAPAPLVVGGLPVTCNLTLPIACKAKAAADGKPDAPFTAFEYSKYSGWPEIKESLMTGRIQAAYMLAPLVMDLTDKRIPLKIVSLGHRSGAVIMVRLDSPYKKFADLRGKRIAIPSRFAVDFLFLRKMLAREGMSPKDLQIIEMAPPDMPAALYAKAVDGYCTGEPFGAAAQRAGYARPLSMTRTEWRNYICCVLTVREELIKTNRPLVQELVNYVQAAGTWLDAAPANRSKAATIASNRKFFNQDPNIIKFVMENPADRVTYGDLRMLRPEFDELMKLSIEAGTLKRPVAYEQYVDESFVKNIRPVKVAL</sequence>
<dbReference type="STRING" id="1164594.SAMN05216204_105133"/>
<reference evidence="9" key="1">
    <citation type="submission" date="2016-10" db="EMBL/GenBank/DDBJ databases">
        <authorList>
            <person name="Varghese N."/>
            <person name="Submissions S."/>
        </authorList>
    </citation>
    <scope>NUCLEOTIDE SEQUENCE [LARGE SCALE GENOMIC DNA]</scope>
    <source>
        <strain evidence="9">CGMCC 1.12041</strain>
    </source>
</reference>
<dbReference type="InterPro" id="IPR044527">
    <property type="entry name" value="NrtA/CpmA_ABC-bd_dom"/>
</dbReference>
<feature type="signal peptide" evidence="7">
    <location>
        <begin position="1"/>
        <end position="28"/>
    </location>
</feature>
<name>A0A1I1I957_9BURK</name>